<dbReference type="Proteomes" id="UP000278587">
    <property type="component" value="Unassembled WGS sequence"/>
</dbReference>
<evidence type="ECO:0000313" key="2">
    <source>
        <dbReference type="Proteomes" id="UP000278587"/>
    </source>
</evidence>
<dbReference type="RefSeq" id="WP_055009853.1">
    <property type="nucleotide sequence ID" value="NZ_LJPW01000125.1"/>
</dbReference>
<evidence type="ECO:0000313" key="1">
    <source>
        <dbReference type="EMBL" id="RMM14934.1"/>
    </source>
</evidence>
<accession>A0A0P9K0F1</accession>
<dbReference type="PANTHER" id="PTHR32305">
    <property type="match status" value="1"/>
</dbReference>
<dbReference type="EMBL" id="RBOC01000012">
    <property type="protein sequence ID" value="RMM14934.1"/>
    <property type="molecule type" value="Genomic_DNA"/>
</dbReference>
<gene>
    <name evidence="1" type="ORF">ALQ84_04231</name>
</gene>
<dbReference type="InterPro" id="IPR022385">
    <property type="entry name" value="Rhs_assc_core"/>
</dbReference>
<name>A0A0P9K0F1_9PSED</name>
<dbReference type="OrthoDB" id="5862074at2"/>
<dbReference type="Gene3D" id="2.180.10.10">
    <property type="entry name" value="RHS repeat-associated core"/>
    <property type="match status" value="1"/>
</dbReference>
<sequence>MTTSSTTPMVIGRQSFDGLGRQLTVETGGRVTRFHYQAGQLPPAANTLADGKRLAFIYEPQLGNQLLGTQLAGQTPDEISYHPRLAQPTSATGGLGRQQWSYTPSGHPESDVWTVDDQQHITHWRYSLNGLLLGFDDATGNTHERHYDGVGRLQQLNVGALETVFGYDDFSRPATVVTRDTDSGKQLIKTFTYDVMGREHTRTFKVIDKDTARTVTQALGYCSLDRMTSRSWDDGQERGEETFAYDDRGRLIRYTANPAAAPADPFGNRIVAQVFTLNALDGYQKVVSHFTDGSQDEAAFTYAPTDPARVIKVTHTHASWPLRIDLRYDACGRVIEDSLGRRLVWDEQDRLVTVSRDGIACEYGYDPSGHLTDRLLAGDLTRSFFSSNQMTHEQRQGETCAVISDGQSLFALSRLSAAVRETLLLGTDAQGSVRVQDEEPLRTYTPHGAEPRRDSRNPFGFAGERVDDFTGWYIPGDYRPYDPVLMCFLSPDSASPFGHGGLNPYAYCGGDPVNRIDPDGHSWVTYALSGIGMAIGAMATISTLGAAAPVLATLFAAGASSLSATGAMAIGAATLSAISLSTGIASMVLEATGHDQKAASILGWVSLGTGLAGIGLEMTPAIMGKLAARAARAPGRAGSTFGKSVAIKPAYSSGRADIYFERTARDPGVAFIKRIWDTDDAAFMTHGGITGKLMNAEGVGDSARNVARNLIAPQLDAIGYPANQKIVLLSCWGAENGAAQTVANVLKRPVQAYAGKVYPGTIATMQIPLSTYRTMQGTTAPLSKISAWQRIFANKRGPFIDTPKFELAVPKMFYPV</sequence>
<proteinExistence type="predicted"/>
<organism evidence="1 2">
    <name type="scientific">Pseudomonas caricapapayae</name>
    <dbReference type="NCBI Taxonomy" id="46678"/>
    <lineage>
        <taxon>Bacteria</taxon>
        <taxon>Pseudomonadati</taxon>
        <taxon>Pseudomonadota</taxon>
        <taxon>Gammaproteobacteria</taxon>
        <taxon>Pseudomonadales</taxon>
        <taxon>Pseudomonadaceae</taxon>
        <taxon>Pseudomonas</taxon>
    </lineage>
</organism>
<dbReference type="PANTHER" id="PTHR32305:SF15">
    <property type="entry name" value="PROTEIN RHSA-RELATED"/>
    <property type="match status" value="1"/>
</dbReference>
<reference evidence="1 2" key="1">
    <citation type="submission" date="2018-08" db="EMBL/GenBank/DDBJ databases">
        <title>Recombination of ecologically and evolutionarily significant loci maintains genetic cohesion in the Pseudomonas syringae species complex.</title>
        <authorList>
            <person name="Dillon M."/>
            <person name="Thakur S."/>
            <person name="Almeida R.N.D."/>
            <person name="Weir B.S."/>
            <person name="Guttman D.S."/>
        </authorList>
    </citation>
    <scope>NUCLEOTIDE SEQUENCE [LARGE SCALE GENOMIC DNA]</scope>
    <source>
        <strain evidence="1 2">ICMP 4086</strain>
    </source>
</reference>
<dbReference type="NCBIfam" id="TIGR03696">
    <property type="entry name" value="Rhs_assc_core"/>
    <property type="match status" value="1"/>
</dbReference>
<comment type="caution">
    <text evidence="1">The sequence shown here is derived from an EMBL/GenBank/DDBJ whole genome shotgun (WGS) entry which is preliminary data.</text>
</comment>
<dbReference type="AlphaFoldDB" id="A0A0P9K0F1"/>
<dbReference type="InterPro" id="IPR050708">
    <property type="entry name" value="T6SS_VgrG/RHS"/>
</dbReference>
<evidence type="ECO:0008006" key="3">
    <source>
        <dbReference type="Google" id="ProtNLM"/>
    </source>
</evidence>
<protein>
    <recommendedName>
        <fullName evidence="3">YD repeat-containing protein</fullName>
    </recommendedName>
</protein>